<dbReference type="Proteomes" id="UP000256485">
    <property type="component" value="Unassembled WGS sequence"/>
</dbReference>
<dbReference type="PROSITE" id="PS51257">
    <property type="entry name" value="PROKAR_LIPOPROTEIN"/>
    <property type="match status" value="1"/>
</dbReference>
<accession>A0A3D9V2R3</accession>
<organism evidence="1 2">
    <name type="scientific">Thermasporomyces composti</name>
    <dbReference type="NCBI Taxonomy" id="696763"/>
    <lineage>
        <taxon>Bacteria</taxon>
        <taxon>Bacillati</taxon>
        <taxon>Actinomycetota</taxon>
        <taxon>Actinomycetes</taxon>
        <taxon>Propionibacteriales</taxon>
        <taxon>Nocardioidaceae</taxon>
        <taxon>Thermasporomyces</taxon>
    </lineage>
</organism>
<keyword evidence="2" id="KW-1185">Reference proteome</keyword>
<proteinExistence type="predicted"/>
<sequence>MAGGVVRDLARSRARPIIARAALAGCLIAALTGCGSLSRREAAVTAVARQFRSAVAAGNAAVACGLLAPQTRRELERSADLPCDRALADADVPTHGHHVDTVDVYGDQARVVFAGDTVFLASFSAGWRITAAGCVYRGDQPYDCVISGR</sequence>
<protein>
    <recommendedName>
        <fullName evidence="3">Lipoprotein</fullName>
    </recommendedName>
</protein>
<dbReference type="EMBL" id="QTUC01000001">
    <property type="protein sequence ID" value="REF34993.1"/>
    <property type="molecule type" value="Genomic_DNA"/>
</dbReference>
<reference evidence="1 2" key="1">
    <citation type="submission" date="2018-08" db="EMBL/GenBank/DDBJ databases">
        <title>Sequencing the genomes of 1000 actinobacteria strains.</title>
        <authorList>
            <person name="Klenk H.-P."/>
        </authorList>
    </citation>
    <scope>NUCLEOTIDE SEQUENCE [LARGE SCALE GENOMIC DNA]</scope>
    <source>
        <strain evidence="1 2">DSM 22891</strain>
    </source>
</reference>
<gene>
    <name evidence="1" type="ORF">DFJ64_0362</name>
</gene>
<evidence type="ECO:0000313" key="1">
    <source>
        <dbReference type="EMBL" id="REF34993.1"/>
    </source>
</evidence>
<evidence type="ECO:0008006" key="3">
    <source>
        <dbReference type="Google" id="ProtNLM"/>
    </source>
</evidence>
<comment type="caution">
    <text evidence="1">The sequence shown here is derived from an EMBL/GenBank/DDBJ whole genome shotgun (WGS) entry which is preliminary data.</text>
</comment>
<evidence type="ECO:0000313" key="2">
    <source>
        <dbReference type="Proteomes" id="UP000256485"/>
    </source>
</evidence>
<dbReference type="OrthoDB" id="5193742at2"/>
<dbReference type="AlphaFoldDB" id="A0A3D9V2R3"/>
<name>A0A3D9V2R3_THECX</name>